<dbReference type="PROSITE" id="PS51371">
    <property type="entry name" value="CBS"/>
    <property type="match status" value="1"/>
</dbReference>
<dbReference type="OrthoDB" id="428525at2759"/>
<feature type="transmembrane region" description="Helical" evidence="11">
    <location>
        <begin position="20"/>
        <end position="46"/>
    </location>
</feature>
<dbReference type="PANTHER" id="PTHR11689:SF136">
    <property type="entry name" value="H(+)_CL(-) EXCHANGE TRANSPORTER 7"/>
    <property type="match status" value="1"/>
</dbReference>
<protein>
    <recommendedName>
        <fullName evidence="11">Chloride channel protein</fullName>
    </recommendedName>
</protein>
<dbReference type="EMBL" id="OA883212">
    <property type="protein sequence ID" value="CAD7278280.1"/>
    <property type="molecule type" value="Genomic_DNA"/>
</dbReference>
<gene>
    <name evidence="14" type="ORF">NMOB1V02_LOCUS5988</name>
</gene>
<sequence length="357" mass="40076">MMLTFQVTYFMLAVWIYESPVMFSILSPVLVVGAATGLVVGNLLGLISGFQVLLGPKLPILGMAAFSSGVLRRPVALTIMIAELINNFYFVPILLLTTISAMMIGNLFNQALIKATMEYKGMPVLDWSPPGYAYFVKCKNIMSTSVTAFQPNENAGYVFDTIRNNPRETYPVVEPYYGSARGSAGRDYSREDKMKSSSTSPMSSILEQYETFGRLAGIISRDSLLVILKMHGYKNEPIIPWMVFARFHPNYFSVDTIIQSAEDRSQTINLRQYMDPSPMTLTPEHSMNRAHVLIRSFGTRAIPIVNEEYQVVGMITRADVARYKTWNFFCKYGAYKVPLARDDLFSIPRDGDDPTAT</sequence>
<dbReference type="EMBL" id="CAJPEX010001175">
    <property type="protein sequence ID" value="CAG0918432.1"/>
    <property type="molecule type" value="Genomic_DNA"/>
</dbReference>
<evidence type="ECO:0000313" key="14">
    <source>
        <dbReference type="EMBL" id="CAD7278280.1"/>
    </source>
</evidence>
<dbReference type="PANTHER" id="PTHR11689">
    <property type="entry name" value="CHLORIDE CHANNEL PROTEIN CLC FAMILY MEMBER"/>
    <property type="match status" value="1"/>
</dbReference>
<keyword evidence="2 11" id="KW-0813">Transport</keyword>
<dbReference type="Gene3D" id="1.10.3080.10">
    <property type="entry name" value="Clc chloride channel"/>
    <property type="match status" value="1"/>
</dbReference>
<evidence type="ECO:0000259" key="13">
    <source>
        <dbReference type="PROSITE" id="PS51371"/>
    </source>
</evidence>
<proteinExistence type="inferred from homology"/>
<keyword evidence="4" id="KW-0677">Repeat</keyword>
<dbReference type="PRINTS" id="PR00762">
    <property type="entry name" value="CLCHANNEL"/>
</dbReference>
<accession>A0A7R9BMV4</accession>
<comment type="subcellular location">
    <subcellularLocation>
        <location evidence="1 11">Membrane</location>
        <topology evidence="1 11">Multi-pass membrane protein</topology>
    </subcellularLocation>
</comment>
<evidence type="ECO:0000256" key="3">
    <source>
        <dbReference type="ARBA" id="ARBA00022692"/>
    </source>
</evidence>
<evidence type="ECO:0000313" key="15">
    <source>
        <dbReference type="Proteomes" id="UP000678499"/>
    </source>
</evidence>
<evidence type="ECO:0000256" key="12">
    <source>
        <dbReference type="SAM" id="MobiDB-lite"/>
    </source>
</evidence>
<feature type="domain" description="CBS" evidence="13">
    <location>
        <begin position="274"/>
        <end position="337"/>
    </location>
</feature>
<keyword evidence="7 10" id="KW-0129">CBS domain</keyword>
<evidence type="ECO:0000256" key="11">
    <source>
        <dbReference type="RuleBase" id="RU361221"/>
    </source>
</evidence>
<name>A0A7R9BMV4_9CRUS</name>
<dbReference type="Proteomes" id="UP000678499">
    <property type="component" value="Unassembled WGS sequence"/>
</dbReference>
<dbReference type="InterPro" id="IPR014743">
    <property type="entry name" value="Cl-channel_core"/>
</dbReference>
<dbReference type="InterPro" id="IPR001807">
    <property type="entry name" value="ClC"/>
</dbReference>
<keyword evidence="6 11" id="KW-0406">Ion transport</keyword>
<comment type="caution">
    <text evidence="11">Lacks conserved residue(s) required for the propagation of feature annotation.</text>
</comment>
<dbReference type="InterPro" id="IPR046342">
    <property type="entry name" value="CBS_dom_sf"/>
</dbReference>
<feature type="transmembrane region" description="Helical" evidence="11">
    <location>
        <begin position="58"/>
        <end position="82"/>
    </location>
</feature>
<evidence type="ECO:0000256" key="5">
    <source>
        <dbReference type="ARBA" id="ARBA00022989"/>
    </source>
</evidence>
<evidence type="ECO:0000256" key="1">
    <source>
        <dbReference type="ARBA" id="ARBA00004141"/>
    </source>
</evidence>
<evidence type="ECO:0000256" key="4">
    <source>
        <dbReference type="ARBA" id="ARBA00022737"/>
    </source>
</evidence>
<keyword evidence="5 11" id="KW-1133">Transmembrane helix</keyword>
<keyword evidence="9 11" id="KW-0868">Chloride</keyword>
<dbReference type="SUPFAM" id="SSF81340">
    <property type="entry name" value="Clc chloride channel"/>
    <property type="match status" value="1"/>
</dbReference>
<dbReference type="AlphaFoldDB" id="A0A7R9BMV4"/>
<evidence type="ECO:0000256" key="8">
    <source>
        <dbReference type="ARBA" id="ARBA00023136"/>
    </source>
</evidence>
<dbReference type="Pfam" id="PF00654">
    <property type="entry name" value="Voltage_CLC"/>
    <property type="match status" value="1"/>
</dbReference>
<dbReference type="Gene3D" id="3.10.580.10">
    <property type="entry name" value="CBS-domain"/>
    <property type="match status" value="1"/>
</dbReference>
<evidence type="ECO:0000256" key="9">
    <source>
        <dbReference type="ARBA" id="ARBA00023214"/>
    </source>
</evidence>
<dbReference type="GO" id="GO:0005765">
    <property type="term" value="C:lysosomal membrane"/>
    <property type="evidence" value="ECO:0007669"/>
    <property type="project" value="TreeGrafter"/>
</dbReference>
<keyword evidence="15" id="KW-1185">Reference proteome</keyword>
<reference evidence="14" key="1">
    <citation type="submission" date="2020-11" db="EMBL/GenBank/DDBJ databases">
        <authorList>
            <person name="Tran Van P."/>
        </authorList>
    </citation>
    <scope>NUCLEOTIDE SEQUENCE</scope>
</reference>
<dbReference type="Pfam" id="PF00571">
    <property type="entry name" value="CBS"/>
    <property type="match status" value="1"/>
</dbReference>
<comment type="similarity">
    <text evidence="11">Belongs to the chloride channel (TC 2.A.49) family.</text>
</comment>
<dbReference type="InterPro" id="IPR051280">
    <property type="entry name" value="Cl-channel/antiporter"/>
</dbReference>
<feature type="transmembrane region" description="Helical" evidence="11">
    <location>
        <begin position="88"/>
        <end position="108"/>
    </location>
</feature>
<evidence type="ECO:0000256" key="6">
    <source>
        <dbReference type="ARBA" id="ARBA00023065"/>
    </source>
</evidence>
<organism evidence="14">
    <name type="scientific">Notodromas monacha</name>
    <dbReference type="NCBI Taxonomy" id="399045"/>
    <lineage>
        <taxon>Eukaryota</taxon>
        <taxon>Metazoa</taxon>
        <taxon>Ecdysozoa</taxon>
        <taxon>Arthropoda</taxon>
        <taxon>Crustacea</taxon>
        <taxon>Oligostraca</taxon>
        <taxon>Ostracoda</taxon>
        <taxon>Podocopa</taxon>
        <taxon>Podocopida</taxon>
        <taxon>Cypridocopina</taxon>
        <taxon>Cypridoidea</taxon>
        <taxon>Cyprididae</taxon>
        <taxon>Notodromas</taxon>
    </lineage>
</organism>
<evidence type="ECO:0000256" key="2">
    <source>
        <dbReference type="ARBA" id="ARBA00022448"/>
    </source>
</evidence>
<evidence type="ECO:0000256" key="7">
    <source>
        <dbReference type="ARBA" id="ARBA00023122"/>
    </source>
</evidence>
<keyword evidence="3 11" id="KW-0812">Transmembrane</keyword>
<dbReference type="SUPFAM" id="SSF54631">
    <property type="entry name" value="CBS-domain pair"/>
    <property type="match status" value="1"/>
</dbReference>
<keyword evidence="8 11" id="KW-0472">Membrane</keyword>
<dbReference type="InterPro" id="IPR000644">
    <property type="entry name" value="CBS_dom"/>
</dbReference>
<dbReference type="GO" id="GO:0005254">
    <property type="term" value="F:chloride channel activity"/>
    <property type="evidence" value="ECO:0007669"/>
    <property type="project" value="UniProtKB-UniRule"/>
</dbReference>
<feature type="region of interest" description="Disordered" evidence="12">
    <location>
        <begin position="181"/>
        <end position="200"/>
    </location>
</feature>
<evidence type="ECO:0000256" key="10">
    <source>
        <dbReference type="PROSITE-ProRule" id="PRU00703"/>
    </source>
</evidence>